<dbReference type="AlphaFoldDB" id="A0A4Q7MEG3"/>
<accession>A0A4Q7MEG3</accession>
<comment type="caution">
    <text evidence="2">The sequence shown here is derived from an EMBL/GenBank/DDBJ whole genome shotgun (WGS) entry which is preliminary data.</text>
</comment>
<feature type="compositionally biased region" description="Low complexity" evidence="1">
    <location>
        <begin position="293"/>
        <end position="307"/>
    </location>
</feature>
<keyword evidence="3" id="KW-1185">Reference proteome</keyword>
<organism evidence="2 3">
    <name type="scientific">Agromyces ramosus</name>
    <dbReference type="NCBI Taxonomy" id="33879"/>
    <lineage>
        <taxon>Bacteria</taxon>
        <taxon>Bacillati</taxon>
        <taxon>Actinomycetota</taxon>
        <taxon>Actinomycetes</taxon>
        <taxon>Micrococcales</taxon>
        <taxon>Microbacteriaceae</taxon>
        <taxon>Agromyces</taxon>
    </lineage>
</organism>
<evidence type="ECO:0000313" key="3">
    <source>
        <dbReference type="Proteomes" id="UP000293289"/>
    </source>
</evidence>
<reference evidence="2 3" key="1">
    <citation type="submission" date="2019-02" db="EMBL/GenBank/DDBJ databases">
        <title>Genomic Encyclopedia of Type Strains, Phase IV (KMG-IV): sequencing the most valuable type-strain genomes for metagenomic binning, comparative biology and taxonomic classification.</title>
        <authorList>
            <person name="Goeker M."/>
        </authorList>
    </citation>
    <scope>NUCLEOTIDE SEQUENCE [LARGE SCALE GENOMIC DNA]</scope>
    <source>
        <strain evidence="2 3">DSM 43045</strain>
    </source>
</reference>
<dbReference type="EMBL" id="SGWY01000002">
    <property type="protein sequence ID" value="RZS65793.1"/>
    <property type="molecule type" value="Genomic_DNA"/>
</dbReference>
<feature type="region of interest" description="Disordered" evidence="1">
    <location>
        <begin position="255"/>
        <end position="307"/>
    </location>
</feature>
<evidence type="ECO:0000313" key="2">
    <source>
        <dbReference type="EMBL" id="RZS65793.1"/>
    </source>
</evidence>
<name>A0A4Q7MEG3_9MICO</name>
<dbReference type="Proteomes" id="UP000293289">
    <property type="component" value="Unassembled WGS sequence"/>
</dbReference>
<evidence type="ECO:0000256" key="1">
    <source>
        <dbReference type="SAM" id="MobiDB-lite"/>
    </source>
</evidence>
<evidence type="ECO:0008006" key="4">
    <source>
        <dbReference type="Google" id="ProtNLM"/>
    </source>
</evidence>
<dbReference type="Gene3D" id="3.40.50.720">
    <property type="entry name" value="NAD(P)-binding Rossmann-like Domain"/>
    <property type="match status" value="1"/>
</dbReference>
<gene>
    <name evidence="2" type="ORF">EV187_1495</name>
</gene>
<proteinExistence type="predicted"/>
<protein>
    <recommendedName>
        <fullName evidence="4">Bacteriocin biosynthesis cyclodehydratase domain-containing protein</fullName>
    </recommendedName>
</protein>
<sequence length="307" mass="31841">MVPRIDPALPLVWRSPTDLQLGATAARVVLHDAGALETGLIAALRHGASIETLRTIGAGLGGRPDEVDRLLAALRPSFEPQRRPAASVDGHAAPPVVVVDADGAVGARLTADLAVLGYDVVEADRADGDPDASDATPGDRAALAVIAATWAVRPARHLPWLRRDVPHLAIVFDDTGARVGPLVEPGLGPCLRCLDLARRDEDPAWPVIAAQLAGRDAATRTDRAAIQVTALAVAVIDDRLAHDTAALTDASLTLSRERPGAPPRRRRHAPHPECGCRAPGGTATAPVRLDGRPPSAASSTSADAVPA</sequence>